<dbReference type="PANTHER" id="PTHR13710">
    <property type="entry name" value="DNA HELICASE RECQ FAMILY MEMBER"/>
    <property type="match status" value="1"/>
</dbReference>
<dbReference type="OrthoDB" id="10066609at2759"/>
<keyword evidence="10" id="KW-1185">Reference proteome</keyword>
<dbReference type="GO" id="GO:0005737">
    <property type="term" value="C:cytoplasm"/>
    <property type="evidence" value="ECO:0007669"/>
    <property type="project" value="TreeGrafter"/>
</dbReference>
<dbReference type="GO" id="GO:0003677">
    <property type="term" value="F:DNA binding"/>
    <property type="evidence" value="ECO:0007669"/>
    <property type="project" value="UniProtKB-KW"/>
</dbReference>
<dbReference type="GO" id="GO:0043138">
    <property type="term" value="F:3'-5' DNA helicase activity"/>
    <property type="evidence" value="ECO:0007669"/>
    <property type="project" value="UniProtKB-EC"/>
</dbReference>
<sequence>MIAMTATATSSVRQDIIDSLELYQPYISVAVPFKPNVKYFLHCNSTRNVEQIFLPYVKDIQNNGFEAERVIVFCRTSHLLRKLFALFDGKFSSNYPDLLVRPYARYHAHTDDEVKAMINDSLAQPYGKVRFLMASIAIGMGVDCKGLYTVIHFGAPSDIDDYFQESGRVGRDGAQSQAILLTFPRCLISPNISKAMKEYCKNTEKCRRQILMGQYSTDSFNITPLHLCCDVCEKNCECGQKDCQSYRLTTFEVNEETLLVPKECSLNSDGIQITNELSKLRKSLLVVSNVISPSISSGFPLEAVDEIVSIASKTVTEEDLYTKTTLMNQEMIPRVLEILTRAVNSLK</sequence>
<evidence type="ECO:0000256" key="3">
    <source>
        <dbReference type="ARBA" id="ARBA00023235"/>
    </source>
</evidence>
<feature type="domain" description="Helicase C-terminal" evidence="8">
    <location>
        <begin position="48"/>
        <end position="231"/>
    </location>
</feature>
<reference evidence="9" key="1">
    <citation type="submission" date="2021-01" db="UniProtKB">
        <authorList>
            <consortium name="EnsemblMetazoa"/>
        </authorList>
    </citation>
    <scope>IDENTIFICATION</scope>
</reference>
<dbReference type="AlphaFoldDB" id="A0A7M6DR99"/>
<dbReference type="PANTHER" id="PTHR13710:SF153">
    <property type="entry name" value="RECQ-LIKE DNA HELICASE BLM"/>
    <property type="match status" value="1"/>
</dbReference>
<keyword evidence="4" id="KW-0539">Nucleus</keyword>
<dbReference type="SUPFAM" id="SSF52540">
    <property type="entry name" value="P-loop containing nucleoside triphosphate hydrolases"/>
    <property type="match status" value="1"/>
</dbReference>
<keyword evidence="2" id="KW-0238">DNA-binding</keyword>
<dbReference type="InterPro" id="IPR027417">
    <property type="entry name" value="P-loop_NTPase"/>
</dbReference>
<protein>
    <recommendedName>
        <fullName evidence="6">DNA 3'-5' helicase</fullName>
        <ecNumber evidence="6">5.6.2.4</ecNumber>
    </recommendedName>
    <alternativeName>
        <fullName evidence="7">DNA 3'-5' helicase BLM</fullName>
    </alternativeName>
</protein>
<dbReference type="Proteomes" id="UP000594262">
    <property type="component" value="Unplaced"/>
</dbReference>
<evidence type="ECO:0000256" key="5">
    <source>
        <dbReference type="ARBA" id="ARBA00034617"/>
    </source>
</evidence>
<dbReference type="Pfam" id="PF00271">
    <property type="entry name" value="Helicase_C"/>
    <property type="match status" value="1"/>
</dbReference>
<accession>A0A7M6DR99</accession>
<dbReference type="RefSeq" id="XP_066926082.1">
    <property type="nucleotide sequence ID" value="XM_067069981.1"/>
</dbReference>
<evidence type="ECO:0000256" key="7">
    <source>
        <dbReference type="ARBA" id="ARBA00044542"/>
    </source>
</evidence>
<organism evidence="9 10">
    <name type="scientific">Clytia hemisphaerica</name>
    <dbReference type="NCBI Taxonomy" id="252671"/>
    <lineage>
        <taxon>Eukaryota</taxon>
        <taxon>Metazoa</taxon>
        <taxon>Cnidaria</taxon>
        <taxon>Hydrozoa</taxon>
        <taxon>Hydroidolina</taxon>
        <taxon>Leptothecata</taxon>
        <taxon>Obeliida</taxon>
        <taxon>Clytiidae</taxon>
        <taxon>Clytia</taxon>
    </lineage>
</organism>
<evidence type="ECO:0000259" key="8">
    <source>
        <dbReference type="PROSITE" id="PS51194"/>
    </source>
</evidence>
<evidence type="ECO:0000256" key="2">
    <source>
        <dbReference type="ARBA" id="ARBA00023125"/>
    </source>
</evidence>
<dbReference type="GO" id="GO:0005634">
    <property type="term" value="C:nucleus"/>
    <property type="evidence" value="ECO:0007669"/>
    <property type="project" value="TreeGrafter"/>
</dbReference>
<evidence type="ECO:0000256" key="6">
    <source>
        <dbReference type="ARBA" id="ARBA00034808"/>
    </source>
</evidence>
<dbReference type="GO" id="GO:0009378">
    <property type="term" value="F:four-way junction helicase activity"/>
    <property type="evidence" value="ECO:0007669"/>
    <property type="project" value="TreeGrafter"/>
</dbReference>
<evidence type="ECO:0000313" key="9">
    <source>
        <dbReference type="EnsemblMetazoa" id="CLYHEMP023856.1"/>
    </source>
</evidence>
<dbReference type="EC" id="5.6.2.4" evidence="6"/>
<dbReference type="GO" id="GO:0000724">
    <property type="term" value="P:double-strand break repair via homologous recombination"/>
    <property type="evidence" value="ECO:0007669"/>
    <property type="project" value="TreeGrafter"/>
</dbReference>
<proteinExistence type="inferred from homology"/>
<evidence type="ECO:0000313" key="10">
    <source>
        <dbReference type="Proteomes" id="UP000594262"/>
    </source>
</evidence>
<dbReference type="Gene3D" id="3.40.50.300">
    <property type="entry name" value="P-loop containing nucleotide triphosphate hydrolases"/>
    <property type="match status" value="1"/>
</dbReference>
<dbReference type="EnsemblMetazoa" id="CLYHEMT023856.1">
    <property type="protein sequence ID" value="CLYHEMP023856.1"/>
    <property type="gene ID" value="CLYHEMG023856"/>
</dbReference>
<dbReference type="SMART" id="SM00490">
    <property type="entry name" value="HELICc"/>
    <property type="match status" value="1"/>
</dbReference>
<comment type="catalytic activity">
    <reaction evidence="5">
        <text>Couples ATP hydrolysis with the unwinding of duplex DNA by translocating in the 3'-5' direction.</text>
        <dbReference type="EC" id="5.6.2.4"/>
    </reaction>
</comment>
<evidence type="ECO:0000256" key="1">
    <source>
        <dbReference type="ARBA" id="ARBA00005446"/>
    </source>
</evidence>
<dbReference type="GeneID" id="136813458"/>
<dbReference type="InterPro" id="IPR001650">
    <property type="entry name" value="Helicase_C-like"/>
</dbReference>
<name>A0A7M6DR99_9CNID</name>
<comment type="similarity">
    <text evidence="1">Belongs to the helicase family. RecQ subfamily.</text>
</comment>
<dbReference type="GO" id="GO:0005694">
    <property type="term" value="C:chromosome"/>
    <property type="evidence" value="ECO:0007669"/>
    <property type="project" value="TreeGrafter"/>
</dbReference>
<dbReference type="PROSITE" id="PS51194">
    <property type="entry name" value="HELICASE_CTER"/>
    <property type="match status" value="1"/>
</dbReference>
<keyword evidence="3" id="KW-0413">Isomerase</keyword>
<evidence type="ECO:0000256" key="4">
    <source>
        <dbReference type="ARBA" id="ARBA00023242"/>
    </source>
</evidence>